<feature type="compositionally biased region" description="Low complexity" evidence="1">
    <location>
        <begin position="47"/>
        <end position="64"/>
    </location>
</feature>
<dbReference type="EMBL" id="FOYL01000012">
    <property type="protein sequence ID" value="SFR28052.1"/>
    <property type="molecule type" value="Genomic_DNA"/>
</dbReference>
<proteinExistence type="predicted"/>
<evidence type="ECO:0000256" key="1">
    <source>
        <dbReference type="SAM" id="MobiDB-lite"/>
    </source>
</evidence>
<keyword evidence="4" id="KW-1185">Reference proteome</keyword>
<dbReference type="AlphaFoldDB" id="A0A1I6FDT5"/>
<dbReference type="Proteomes" id="UP000198583">
    <property type="component" value="Unassembled WGS sequence"/>
</dbReference>
<evidence type="ECO:0000313" key="3">
    <source>
        <dbReference type="EMBL" id="SFR28052.1"/>
    </source>
</evidence>
<feature type="region of interest" description="Disordered" evidence="1">
    <location>
        <begin position="28"/>
        <end position="64"/>
    </location>
</feature>
<dbReference type="RefSeq" id="WP_143138938.1">
    <property type="nucleotide sequence ID" value="NZ_FOYL01000012.1"/>
</dbReference>
<keyword evidence="2" id="KW-1133">Transmembrane helix</keyword>
<reference evidence="4" key="1">
    <citation type="submission" date="2016-10" db="EMBL/GenBank/DDBJ databases">
        <authorList>
            <person name="Varghese N."/>
            <person name="Submissions S."/>
        </authorList>
    </citation>
    <scope>NUCLEOTIDE SEQUENCE [LARGE SCALE GENOMIC DNA]</scope>
    <source>
        <strain evidence="4">DSM 44232</strain>
    </source>
</reference>
<sequence>MRREQVIAAMVSMIAVAAVVIPALTLVDDERAPEQRPTVIRTDEMTSWRTPSPQPSSQPSRPER</sequence>
<keyword evidence="2" id="KW-0472">Membrane</keyword>
<protein>
    <submittedName>
        <fullName evidence="3">Uncharacterized protein</fullName>
    </submittedName>
</protein>
<keyword evidence="2" id="KW-0812">Transmembrane</keyword>
<evidence type="ECO:0000313" key="4">
    <source>
        <dbReference type="Proteomes" id="UP000198583"/>
    </source>
</evidence>
<name>A0A1I6FDT5_9PSEU</name>
<organism evidence="3 4">
    <name type="scientific">Lentzea waywayandensis</name>
    <dbReference type="NCBI Taxonomy" id="84724"/>
    <lineage>
        <taxon>Bacteria</taxon>
        <taxon>Bacillati</taxon>
        <taxon>Actinomycetota</taxon>
        <taxon>Actinomycetes</taxon>
        <taxon>Pseudonocardiales</taxon>
        <taxon>Pseudonocardiaceae</taxon>
        <taxon>Lentzea</taxon>
    </lineage>
</organism>
<evidence type="ECO:0000256" key="2">
    <source>
        <dbReference type="SAM" id="Phobius"/>
    </source>
</evidence>
<feature type="transmembrane region" description="Helical" evidence="2">
    <location>
        <begin position="6"/>
        <end position="27"/>
    </location>
</feature>
<gene>
    <name evidence="3" type="ORF">SAMN04488564_112163</name>
</gene>
<dbReference type="STRING" id="84724.SAMN04488564_112163"/>
<accession>A0A1I6FDT5</accession>